<keyword evidence="9" id="KW-0573">Peptidoglycan synthesis</keyword>
<evidence type="ECO:0000256" key="8">
    <source>
        <dbReference type="ARBA" id="ARBA00022960"/>
    </source>
</evidence>
<evidence type="ECO:0000256" key="11">
    <source>
        <dbReference type="ARBA" id="ARBA00023136"/>
    </source>
</evidence>
<keyword evidence="12" id="KW-0511">Multifunctional enzyme</keyword>
<name>A0A3B1CSP1_9ZZZZ</name>
<proteinExistence type="predicted"/>
<evidence type="ECO:0000256" key="14">
    <source>
        <dbReference type="ARBA" id="ARBA00044770"/>
    </source>
</evidence>
<dbReference type="GO" id="GO:0006508">
    <property type="term" value="P:proteolysis"/>
    <property type="evidence" value="ECO:0007669"/>
    <property type="project" value="UniProtKB-KW"/>
</dbReference>
<gene>
    <name evidence="19" type="ORF">MNBD_NITROSPINAE01-1595</name>
</gene>
<keyword evidence="2" id="KW-0121">Carboxypeptidase</keyword>
<feature type="domain" description="Glycosyl transferase family 51" evidence="18">
    <location>
        <begin position="57"/>
        <end position="232"/>
    </location>
</feature>
<dbReference type="NCBIfam" id="TIGR02074">
    <property type="entry name" value="PBP_1a_fam"/>
    <property type="match status" value="1"/>
</dbReference>
<dbReference type="Gene3D" id="3.40.710.10">
    <property type="entry name" value="DD-peptidase/beta-lactamase superfamily"/>
    <property type="match status" value="1"/>
</dbReference>
<dbReference type="InterPro" id="IPR036950">
    <property type="entry name" value="PBP_transglycosylase"/>
</dbReference>
<evidence type="ECO:0000256" key="12">
    <source>
        <dbReference type="ARBA" id="ARBA00023268"/>
    </source>
</evidence>
<keyword evidence="5 19" id="KW-0808">Transferase</keyword>
<keyword evidence="10 16" id="KW-1133">Transmembrane helix</keyword>
<keyword evidence="11 16" id="KW-0472">Membrane</keyword>
<evidence type="ECO:0000256" key="16">
    <source>
        <dbReference type="SAM" id="Phobius"/>
    </source>
</evidence>
<dbReference type="InterPro" id="IPR023346">
    <property type="entry name" value="Lysozyme-like_dom_sf"/>
</dbReference>
<evidence type="ECO:0000256" key="4">
    <source>
        <dbReference type="ARBA" id="ARBA00022676"/>
    </source>
</evidence>
<dbReference type="Gene3D" id="1.10.3810.10">
    <property type="entry name" value="Biosynthetic peptidoglycan transglycosylase-like"/>
    <property type="match status" value="1"/>
</dbReference>
<dbReference type="SUPFAM" id="SSF56601">
    <property type="entry name" value="beta-lactamase/transpeptidase-like"/>
    <property type="match status" value="1"/>
</dbReference>
<keyword evidence="8" id="KW-0133">Cell shape</keyword>
<evidence type="ECO:0000259" key="17">
    <source>
        <dbReference type="Pfam" id="PF00905"/>
    </source>
</evidence>
<dbReference type="PANTHER" id="PTHR32282:SF27">
    <property type="entry name" value="PENICILLIN-BINDING PROTEIN 1A"/>
    <property type="match status" value="1"/>
</dbReference>
<keyword evidence="7" id="KW-0378">Hydrolase</keyword>
<keyword evidence="3" id="KW-0645">Protease</keyword>
<feature type="transmembrane region" description="Helical" evidence="16">
    <location>
        <begin position="12"/>
        <end position="33"/>
    </location>
</feature>
<dbReference type="EC" id="2.4.99.28" evidence="14"/>
<dbReference type="GO" id="GO:0008360">
    <property type="term" value="P:regulation of cell shape"/>
    <property type="evidence" value="ECO:0007669"/>
    <property type="project" value="UniProtKB-KW"/>
</dbReference>
<dbReference type="InterPro" id="IPR012338">
    <property type="entry name" value="Beta-lactam/transpept-like"/>
</dbReference>
<evidence type="ECO:0000256" key="5">
    <source>
        <dbReference type="ARBA" id="ARBA00022679"/>
    </source>
</evidence>
<comment type="subcellular location">
    <subcellularLocation>
        <location evidence="1">Membrane</location>
    </subcellularLocation>
</comment>
<evidence type="ECO:0000256" key="9">
    <source>
        <dbReference type="ARBA" id="ARBA00022984"/>
    </source>
</evidence>
<dbReference type="FunFam" id="1.10.3810.10:FF:000003">
    <property type="entry name" value="Penicillin-binding protein 1a"/>
    <property type="match status" value="1"/>
</dbReference>
<protein>
    <recommendedName>
        <fullName evidence="14">peptidoglycan glycosyltransferase</fullName>
        <ecNumber evidence="14">2.4.99.28</ecNumber>
    </recommendedName>
</protein>
<evidence type="ECO:0000256" key="13">
    <source>
        <dbReference type="ARBA" id="ARBA00023316"/>
    </source>
</evidence>
<evidence type="ECO:0000256" key="15">
    <source>
        <dbReference type="ARBA" id="ARBA00049902"/>
    </source>
</evidence>
<evidence type="ECO:0000256" key="1">
    <source>
        <dbReference type="ARBA" id="ARBA00004370"/>
    </source>
</evidence>
<evidence type="ECO:0000256" key="2">
    <source>
        <dbReference type="ARBA" id="ARBA00022645"/>
    </source>
</evidence>
<evidence type="ECO:0000259" key="18">
    <source>
        <dbReference type="Pfam" id="PF00912"/>
    </source>
</evidence>
<sequence>MSRSNKSPAFSILFLGASVGVGILLGLLMSMYYNLPEIKILEEHRPNVVTKILAEDGTLITELFREKRIWVDYADIPENLKKAITDTEDHTFFQHRGIRFMSILRALIVDIRLGRIAQGGSTITQQLAKTLFLSPEKNIMRKVKEALMAIEIERLYTKREILELYLNQIYMGSGAYGVEAASQVYFGKSSKDLTLAESALIAGLPRAPSRYSPLNNIDRAKQRRATVLSRMKAENDITPQEEDAANAEPILLKDQNAHKHSAKYFVEAIRAYLEKKYGADRVYREGLTVQTTLNLRMQEAAESAISKGLATISERIKRARLYNDDVLPEAALVAIRPSDGAILAMVGGSDFKKSQFNRAMSAKRQAGSAFKPFIYLAALNNGSSPADIIVDSPVSYPDPTKEGEWKPVNFSKRFYGPVTLRRALEASMNVATVKLLDKTGVESVIAITDKLGFSGKIKPYLSLALGALEVTPLELTSAYAALANGGVYSKPGMVLSVNNADGENLEERTPYFEDSATPEVTYVLTRMLQGVVENGTGKVAKSLGRPVAAKTGTTSDSRDAWFLGYTPNLAVGVWVGFDDNRSLGPRETGGHTAGPIWTDFMKKALKNSPTLNFMPPERVVVKIIDRNTGKLATGLCLDTIAEVFITGTEPTDYCEVEGKETDRL</sequence>
<dbReference type="Pfam" id="PF00905">
    <property type="entry name" value="Transpeptidase"/>
    <property type="match status" value="1"/>
</dbReference>
<dbReference type="InterPro" id="IPR050396">
    <property type="entry name" value="Glycosyltr_51/Transpeptidase"/>
</dbReference>
<evidence type="ECO:0000256" key="10">
    <source>
        <dbReference type="ARBA" id="ARBA00022989"/>
    </source>
</evidence>
<dbReference type="EMBL" id="UOGC01000093">
    <property type="protein sequence ID" value="VAX19687.1"/>
    <property type="molecule type" value="Genomic_DNA"/>
</dbReference>
<dbReference type="SUPFAM" id="SSF53955">
    <property type="entry name" value="Lysozyme-like"/>
    <property type="match status" value="1"/>
</dbReference>
<dbReference type="GO" id="GO:0004180">
    <property type="term" value="F:carboxypeptidase activity"/>
    <property type="evidence" value="ECO:0007669"/>
    <property type="project" value="UniProtKB-KW"/>
</dbReference>
<dbReference type="GO" id="GO:0030288">
    <property type="term" value="C:outer membrane-bounded periplasmic space"/>
    <property type="evidence" value="ECO:0007669"/>
    <property type="project" value="TreeGrafter"/>
</dbReference>
<dbReference type="InterPro" id="IPR001264">
    <property type="entry name" value="Glyco_trans_51"/>
</dbReference>
<dbReference type="GO" id="GO:0016020">
    <property type="term" value="C:membrane"/>
    <property type="evidence" value="ECO:0007669"/>
    <property type="project" value="UniProtKB-SubCell"/>
</dbReference>
<feature type="domain" description="Penicillin-binding protein transpeptidase" evidence="17">
    <location>
        <begin position="331"/>
        <end position="602"/>
    </location>
</feature>
<dbReference type="GO" id="GO:0008955">
    <property type="term" value="F:peptidoglycan glycosyltransferase activity"/>
    <property type="evidence" value="ECO:0007669"/>
    <property type="project" value="UniProtKB-EC"/>
</dbReference>
<keyword evidence="4 19" id="KW-0328">Glycosyltransferase</keyword>
<keyword evidence="13" id="KW-0961">Cell wall biogenesis/degradation</keyword>
<accession>A0A3B1CSP1</accession>
<evidence type="ECO:0000256" key="6">
    <source>
        <dbReference type="ARBA" id="ARBA00022692"/>
    </source>
</evidence>
<evidence type="ECO:0000256" key="3">
    <source>
        <dbReference type="ARBA" id="ARBA00022670"/>
    </source>
</evidence>
<dbReference type="GO" id="GO:0009252">
    <property type="term" value="P:peptidoglycan biosynthetic process"/>
    <property type="evidence" value="ECO:0007669"/>
    <property type="project" value="UniProtKB-KW"/>
</dbReference>
<dbReference type="GO" id="GO:0071555">
    <property type="term" value="P:cell wall organization"/>
    <property type="evidence" value="ECO:0007669"/>
    <property type="project" value="UniProtKB-KW"/>
</dbReference>
<comment type="catalytic activity">
    <reaction evidence="15">
        <text>[GlcNAc-(1-&gt;4)-Mur2Ac(oyl-L-Ala-gamma-D-Glu-L-Lys-D-Ala-D-Ala)](n)-di-trans,octa-cis-undecaprenyl diphosphate + beta-D-GlcNAc-(1-&gt;4)-Mur2Ac(oyl-L-Ala-gamma-D-Glu-L-Lys-D-Ala-D-Ala)-di-trans,octa-cis-undecaprenyl diphosphate = [GlcNAc-(1-&gt;4)-Mur2Ac(oyl-L-Ala-gamma-D-Glu-L-Lys-D-Ala-D-Ala)](n+1)-di-trans,octa-cis-undecaprenyl diphosphate + di-trans,octa-cis-undecaprenyl diphosphate + H(+)</text>
        <dbReference type="Rhea" id="RHEA:23708"/>
        <dbReference type="Rhea" id="RHEA-COMP:9602"/>
        <dbReference type="Rhea" id="RHEA-COMP:9603"/>
        <dbReference type="ChEBI" id="CHEBI:15378"/>
        <dbReference type="ChEBI" id="CHEBI:58405"/>
        <dbReference type="ChEBI" id="CHEBI:60033"/>
        <dbReference type="ChEBI" id="CHEBI:78435"/>
        <dbReference type="EC" id="2.4.99.28"/>
    </reaction>
</comment>
<evidence type="ECO:0000313" key="19">
    <source>
        <dbReference type="EMBL" id="VAX19687.1"/>
    </source>
</evidence>
<reference evidence="19" key="1">
    <citation type="submission" date="2018-06" db="EMBL/GenBank/DDBJ databases">
        <authorList>
            <person name="Zhirakovskaya E."/>
        </authorList>
    </citation>
    <scope>NUCLEOTIDE SEQUENCE</scope>
</reference>
<organism evidence="19">
    <name type="scientific">hydrothermal vent metagenome</name>
    <dbReference type="NCBI Taxonomy" id="652676"/>
    <lineage>
        <taxon>unclassified sequences</taxon>
        <taxon>metagenomes</taxon>
        <taxon>ecological metagenomes</taxon>
    </lineage>
</organism>
<dbReference type="Pfam" id="PF00912">
    <property type="entry name" value="Transgly"/>
    <property type="match status" value="1"/>
</dbReference>
<dbReference type="InterPro" id="IPR001460">
    <property type="entry name" value="PCN-bd_Tpept"/>
</dbReference>
<evidence type="ECO:0000256" key="7">
    <source>
        <dbReference type="ARBA" id="ARBA00022801"/>
    </source>
</evidence>
<dbReference type="GO" id="GO:0008658">
    <property type="term" value="F:penicillin binding"/>
    <property type="evidence" value="ECO:0007669"/>
    <property type="project" value="InterPro"/>
</dbReference>
<dbReference type="AlphaFoldDB" id="A0A3B1CSP1"/>
<keyword evidence="6 16" id="KW-0812">Transmembrane</keyword>
<dbReference type="PANTHER" id="PTHR32282">
    <property type="entry name" value="BINDING PROTEIN TRANSPEPTIDASE, PUTATIVE-RELATED"/>
    <property type="match status" value="1"/>
</dbReference>